<evidence type="ECO:0000256" key="1">
    <source>
        <dbReference type="SAM" id="MobiDB-lite"/>
    </source>
</evidence>
<feature type="region of interest" description="Disordered" evidence="1">
    <location>
        <begin position="179"/>
        <end position="215"/>
    </location>
</feature>
<keyword evidence="3" id="KW-1185">Reference proteome</keyword>
<proteinExistence type="predicted"/>
<dbReference type="Proteomes" id="UP001358586">
    <property type="component" value="Chromosome 8"/>
</dbReference>
<reference evidence="2 3" key="1">
    <citation type="submission" date="2023-03" db="EMBL/GenBank/DDBJ databases">
        <title>WGS of Gossypium arboreum.</title>
        <authorList>
            <person name="Yu D."/>
        </authorList>
    </citation>
    <scope>NUCLEOTIDE SEQUENCE [LARGE SCALE GENOMIC DNA]</scope>
    <source>
        <tissue evidence="2">Leaf</tissue>
    </source>
</reference>
<accession>A0ABR0P3F1</accession>
<feature type="compositionally biased region" description="Acidic residues" evidence="1">
    <location>
        <begin position="206"/>
        <end position="215"/>
    </location>
</feature>
<gene>
    <name evidence="2" type="ORF">PVK06_027301</name>
</gene>
<comment type="caution">
    <text evidence="2">The sequence shown here is derived from an EMBL/GenBank/DDBJ whole genome shotgun (WGS) entry which is preliminary data.</text>
</comment>
<organism evidence="2 3">
    <name type="scientific">Gossypium arboreum</name>
    <name type="common">Tree cotton</name>
    <name type="synonym">Gossypium nanking</name>
    <dbReference type="NCBI Taxonomy" id="29729"/>
    <lineage>
        <taxon>Eukaryota</taxon>
        <taxon>Viridiplantae</taxon>
        <taxon>Streptophyta</taxon>
        <taxon>Embryophyta</taxon>
        <taxon>Tracheophyta</taxon>
        <taxon>Spermatophyta</taxon>
        <taxon>Magnoliopsida</taxon>
        <taxon>eudicotyledons</taxon>
        <taxon>Gunneridae</taxon>
        <taxon>Pentapetalae</taxon>
        <taxon>rosids</taxon>
        <taxon>malvids</taxon>
        <taxon>Malvales</taxon>
        <taxon>Malvaceae</taxon>
        <taxon>Malvoideae</taxon>
        <taxon>Gossypium</taxon>
    </lineage>
</organism>
<name>A0ABR0P3F1_GOSAR</name>
<dbReference type="EMBL" id="JARKNE010000008">
    <property type="protein sequence ID" value="KAK5811916.1"/>
    <property type="molecule type" value="Genomic_DNA"/>
</dbReference>
<evidence type="ECO:0000313" key="3">
    <source>
        <dbReference type="Proteomes" id="UP001358586"/>
    </source>
</evidence>
<sequence>MIMPLPIRIKIDVLNCNQFCDARLMPEEELMREFYANLTTPNAKEVLILKKKVLTSKSINDLFNLPNVEEDEYSAMTKNINYDFLQQVHNVVTNPGSKWIIRRYDSHSCRKEYLNPVAKEIQDFTRKKVGSVYFPSLITSLCLRDQVRSKENLKSCYVQSCITKHDLERLLENIEILNQVDPDGPNEPKCNESSTKSEPKASLINDIEEEDIGKE</sequence>
<protein>
    <submittedName>
        <fullName evidence="2">Uncharacterized protein</fullName>
    </submittedName>
</protein>
<evidence type="ECO:0000313" key="2">
    <source>
        <dbReference type="EMBL" id="KAK5811916.1"/>
    </source>
</evidence>